<evidence type="ECO:0008006" key="2">
    <source>
        <dbReference type="Google" id="ProtNLM"/>
    </source>
</evidence>
<organism evidence="1">
    <name type="scientific">Serratia marcescens</name>
    <dbReference type="NCBI Taxonomy" id="615"/>
    <lineage>
        <taxon>Bacteria</taxon>
        <taxon>Pseudomonadati</taxon>
        <taxon>Pseudomonadota</taxon>
        <taxon>Gammaproteobacteria</taxon>
        <taxon>Enterobacterales</taxon>
        <taxon>Yersiniaceae</taxon>
        <taxon>Serratia</taxon>
    </lineage>
</organism>
<proteinExistence type="predicted"/>
<dbReference type="SUPFAM" id="SSF52467">
    <property type="entry name" value="DHS-like NAD/FAD-binding domain"/>
    <property type="match status" value="1"/>
</dbReference>
<name>A0A1C3HI89_SERMA</name>
<gene>
    <name evidence="1" type="ORF">PWN146_03486</name>
</gene>
<dbReference type="Gene3D" id="3.40.50.1220">
    <property type="entry name" value="TPP-binding domain"/>
    <property type="match status" value="1"/>
</dbReference>
<accession>A0A1C3HI89</accession>
<dbReference type="InterPro" id="IPR029035">
    <property type="entry name" value="DHS-like_NAD/FAD-binding_dom"/>
</dbReference>
<dbReference type="EMBL" id="LT575490">
    <property type="protein sequence ID" value="SAY44770.1"/>
    <property type="molecule type" value="Genomic_DNA"/>
</dbReference>
<dbReference type="AlphaFoldDB" id="A0A1C3HI89"/>
<sequence>MCKIIYNQDLISDLARQKVVLFLGAGVSSSVSIDENNRFKTWPDFLQAAAESKEEPLHSQIKELLDKKDYLLACELLQSDYGESWGEVVTSEYGRAAKPSTLHHALISLKQRVVLTTNFDKLIETAWGISIPDGERHYKLVTTVDSNIFRILRDHETPYIIKIHGTIDDTDNIVFSRSQYIRLAFGNENYASFLDSLLLNYTFLFVGFSMDDPAITSLMELYTLRYPGARPHYIIASNTLPDNIRNVHRRLRKLIVIPYDPKENHSELPLLIKGMAEEAERKRSEIIAHTMSQKN</sequence>
<protein>
    <recommendedName>
        <fullName evidence="2">SIR2-like domain-containing protein</fullName>
    </recommendedName>
</protein>
<dbReference type="Pfam" id="PF13289">
    <property type="entry name" value="SIR2_2"/>
    <property type="match status" value="1"/>
</dbReference>
<reference evidence="1" key="1">
    <citation type="submission" date="2016-05" db="EMBL/GenBank/DDBJ databases">
        <authorList>
            <person name="Cock P.J.A."/>
            <person name="Cock P.J.A."/>
        </authorList>
    </citation>
    <scope>NUCLEOTIDE SEQUENCE</scope>
    <source>
        <strain evidence="1">PWN146_assembly</strain>
    </source>
</reference>
<evidence type="ECO:0000313" key="1">
    <source>
        <dbReference type="EMBL" id="SAY44770.1"/>
    </source>
</evidence>